<protein>
    <recommendedName>
        <fullName evidence="7">Mediator of RNA polymerase II transcription subunit 1</fullName>
    </recommendedName>
    <alternativeName>
        <fullName evidence="7">Mediator complex subunit 1</fullName>
    </alternativeName>
</protein>
<dbReference type="OrthoDB" id="5310959at2759"/>
<evidence type="ECO:0000256" key="5">
    <source>
        <dbReference type="ARBA" id="ARBA00023163"/>
    </source>
</evidence>
<evidence type="ECO:0000313" key="11">
    <source>
        <dbReference type="Proteomes" id="UP000258309"/>
    </source>
</evidence>
<keyword evidence="5 7" id="KW-0804">Transcription</keyword>
<dbReference type="EMBL" id="NCSJ02000066">
    <property type="protein sequence ID" value="RFU31848.1"/>
    <property type="molecule type" value="Genomic_DNA"/>
</dbReference>
<dbReference type="GO" id="GO:0045944">
    <property type="term" value="P:positive regulation of transcription by RNA polymerase II"/>
    <property type="evidence" value="ECO:0007669"/>
    <property type="project" value="UniProtKB-ARBA"/>
</dbReference>
<keyword evidence="3 7" id="KW-0805">Transcription regulation</keyword>
<feature type="non-terminal residue" evidence="10">
    <location>
        <position position="1"/>
    </location>
</feature>
<dbReference type="AlphaFoldDB" id="A0A3E2HEL0"/>
<comment type="similarity">
    <text evidence="2 7">Belongs to the Mediator complex subunit 1 family.</text>
</comment>
<dbReference type="PANTHER" id="PTHR35041:SF4">
    <property type="entry name" value="MEDIATOR OF RNA POLYMERASE II TRANSCRIPTION SUBUNIT 1"/>
    <property type="match status" value="1"/>
</dbReference>
<feature type="non-terminal residue" evidence="10">
    <location>
        <position position="686"/>
    </location>
</feature>
<evidence type="ECO:0000256" key="2">
    <source>
        <dbReference type="ARBA" id="ARBA00006210"/>
    </source>
</evidence>
<evidence type="ECO:0000256" key="4">
    <source>
        <dbReference type="ARBA" id="ARBA00023159"/>
    </source>
</evidence>
<evidence type="ECO:0000256" key="1">
    <source>
        <dbReference type="ARBA" id="ARBA00004123"/>
    </source>
</evidence>
<evidence type="ECO:0000256" key="6">
    <source>
        <dbReference type="ARBA" id="ARBA00023242"/>
    </source>
</evidence>
<evidence type="ECO:0000313" key="10">
    <source>
        <dbReference type="EMBL" id="RFU31848.1"/>
    </source>
</evidence>
<dbReference type="Proteomes" id="UP000258309">
    <property type="component" value="Unassembled WGS sequence"/>
</dbReference>
<comment type="function">
    <text evidence="7">Component of the Mediator complex, a coactivator involved in the regulated transcription of nearly all RNA polymerase II-dependent genes. Mediator functions as a bridge to convey information from gene-specific regulatory proteins to the basal RNA polymerase II transcription machinery. Mediator is recruited to promoters by direct interactions with regulatory proteins and serves as a scaffold for the assembly of a functional preinitiation complex with RNA polymerase II and the general transcription factors.</text>
</comment>
<dbReference type="Pfam" id="PF10744">
    <property type="entry name" value="Med1"/>
    <property type="match status" value="1"/>
</dbReference>
<feature type="compositionally biased region" description="Polar residues" evidence="8">
    <location>
        <begin position="43"/>
        <end position="55"/>
    </location>
</feature>
<evidence type="ECO:0000256" key="8">
    <source>
        <dbReference type="SAM" id="MobiDB-lite"/>
    </source>
</evidence>
<gene>
    <name evidence="10" type="ORF">B7463_g4466</name>
</gene>
<dbReference type="InterPro" id="IPR019680">
    <property type="entry name" value="Mediator_Med1"/>
</dbReference>
<proteinExistence type="inferred from homology"/>
<feature type="domain" description="Mediator complex subunit Med1" evidence="9">
    <location>
        <begin position="150"/>
        <end position="559"/>
    </location>
</feature>
<accession>A0A3E2HEL0</accession>
<dbReference type="STRING" id="5539.A0A3E2HEL0"/>
<keyword evidence="11" id="KW-1185">Reference proteome</keyword>
<reference evidence="10 11" key="1">
    <citation type="submission" date="2018-05" db="EMBL/GenBank/DDBJ databases">
        <title>Draft genome sequence of Scytalidium lignicola DSM 105466, a ubiquitous saprotrophic fungus.</title>
        <authorList>
            <person name="Buettner E."/>
            <person name="Gebauer A.M."/>
            <person name="Hofrichter M."/>
            <person name="Liers C."/>
            <person name="Kellner H."/>
        </authorList>
    </citation>
    <scope>NUCLEOTIDE SEQUENCE [LARGE SCALE GENOMIC DNA]</scope>
    <source>
        <strain evidence="10 11">DSM 105466</strain>
    </source>
</reference>
<dbReference type="GO" id="GO:0016592">
    <property type="term" value="C:mediator complex"/>
    <property type="evidence" value="ECO:0007669"/>
    <property type="project" value="InterPro"/>
</dbReference>
<name>A0A3E2HEL0_SCYLI</name>
<dbReference type="OMA" id="KWAEWIR"/>
<sequence>MATPTPGKHVSQQAVATPPVSTPFSTSNPHLAFSPHGPRSVVPSPQQVKKSPANSNTIYGYPSGGGHPTNSSFGGVYDSPSAAMALGVPGLTDLGLDGIGASGLGTLGSMGGRTNDDDRQRKLQQVLGILKVCVDIWDFSAYSLTLSFFSLQSNKGRLSEPGVERLAKRLGLDAFWQGQISTGGNTGTLIIAGTALALDIDFKDDAVEKVALTFPDSAEIVTKHTVKAENILLRDLQFGPNESPLTKMLDRFAANLERFATLDKLSGPGLNCHEAIAGIYESLERLHKWELSRLAEQEDMVGKDEEFIARTSMCTKSGEPAMHARDRLGLSLDYWQEKRRISQRTKEEEQKRWSLLIGCSSSPGLVYPPVRVSDKWISADIVKPNAQDEEIFMQPAGPILDWQQPENTLLSTSDPTKPNAMEGIDQSNPKYPEVIFVAKFNPPLVIPYAVAMEIYGHVGAPLDPYQTSTFDELCFPPGLDERIEPGEPRKIKRQTVTPVFSKDGQKSTAKHKNTLFIEKIDYGRKLTELPFSHPSQLIEIIPSLRQYALLSTLLRTSFGPDVPVFSQETQKKDEDTSNRDQFAEFMSETSSLNTSGLSIDVSLTTQPVPRLQLVFPFKDRTANITFDIKLNGVVEVVSENILNDKQTNGAAGGGKWRALTREDLSKMLEITEDFGIWTEFVRRRLG</sequence>
<comment type="subcellular location">
    <subcellularLocation>
        <location evidence="1 7">Nucleus</location>
    </subcellularLocation>
</comment>
<dbReference type="GO" id="GO:0003712">
    <property type="term" value="F:transcription coregulator activity"/>
    <property type="evidence" value="ECO:0007669"/>
    <property type="project" value="InterPro"/>
</dbReference>
<evidence type="ECO:0000256" key="3">
    <source>
        <dbReference type="ARBA" id="ARBA00023015"/>
    </source>
</evidence>
<keyword evidence="4 7" id="KW-0010">Activator</keyword>
<comment type="caution">
    <text evidence="10">The sequence shown here is derived from an EMBL/GenBank/DDBJ whole genome shotgun (WGS) entry which is preliminary data.</text>
</comment>
<organism evidence="10 11">
    <name type="scientific">Scytalidium lignicola</name>
    <name type="common">Hyphomycete</name>
    <dbReference type="NCBI Taxonomy" id="5539"/>
    <lineage>
        <taxon>Eukaryota</taxon>
        <taxon>Fungi</taxon>
        <taxon>Dikarya</taxon>
        <taxon>Ascomycota</taxon>
        <taxon>Pezizomycotina</taxon>
        <taxon>Leotiomycetes</taxon>
        <taxon>Leotiomycetes incertae sedis</taxon>
        <taxon>Scytalidium</taxon>
    </lineage>
</organism>
<feature type="region of interest" description="Disordered" evidence="8">
    <location>
        <begin position="1"/>
        <end position="55"/>
    </location>
</feature>
<dbReference type="PANTHER" id="PTHR35041">
    <property type="entry name" value="MEDIATOR OF RNA POLYMERASE II TRANSCRIPTION SUBUNIT 1"/>
    <property type="match status" value="1"/>
</dbReference>
<keyword evidence="6 7" id="KW-0539">Nucleus</keyword>
<evidence type="ECO:0000259" key="9">
    <source>
        <dbReference type="Pfam" id="PF10744"/>
    </source>
</evidence>
<evidence type="ECO:0000256" key="7">
    <source>
        <dbReference type="RuleBase" id="RU364059"/>
    </source>
</evidence>